<dbReference type="GO" id="GO:0051536">
    <property type="term" value="F:iron-sulfur cluster binding"/>
    <property type="evidence" value="ECO:0007669"/>
    <property type="project" value="UniProtKB-KW"/>
</dbReference>
<evidence type="ECO:0000256" key="4">
    <source>
        <dbReference type="ARBA" id="ARBA00023014"/>
    </source>
</evidence>
<dbReference type="SFLD" id="SFLDS00029">
    <property type="entry name" value="Radical_SAM"/>
    <property type="match status" value="1"/>
</dbReference>
<keyword evidence="2 5" id="KW-0479">Metal-binding</keyword>
<organism evidence="6 7">
    <name type="scientific">Candidatus Ventrousia excrementavium</name>
    <dbReference type="NCBI Taxonomy" id="2840961"/>
    <lineage>
        <taxon>Bacteria</taxon>
        <taxon>Bacillati</taxon>
        <taxon>Bacillota</taxon>
        <taxon>Clostridia</taxon>
        <taxon>Eubacteriales</taxon>
        <taxon>Clostridiaceae</taxon>
        <taxon>Clostridiaceae incertae sedis</taxon>
        <taxon>Candidatus Ventrousia</taxon>
    </lineage>
</organism>
<dbReference type="EMBL" id="DVMR01000077">
    <property type="protein sequence ID" value="HIU44624.1"/>
    <property type="molecule type" value="Genomic_DNA"/>
</dbReference>
<dbReference type="Proteomes" id="UP000824073">
    <property type="component" value="Unassembled WGS sequence"/>
</dbReference>
<dbReference type="PANTHER" id="PTHR43075">
    <property type="entry name" value="FORMATE LYASE ACTIVATING ENZYME, PUTATIVE (AFU_ORTHOLOGUE AFUA_2G15630)-RELATED"/>
    <property type="match status" value="1"/>
</dbReference>
<proteinExistence type="predicted"/>
<evidence type="ECO:0000256" key="1">
    <source>
        <dbReference type="ARBA" id="ARBA00022691"/>
    </source>
</evidence>
<dbReference type="Pfam" id="PF13353">
    <property type="entry name" value="Fer4_12"/>
    <property type="match status" value="1"/>
</dbReference>
<feature type="binding site" evidence="5">
    <location>
        <position position="71"/>
    </location>
    <ligand>
        <name>[4Fe-4S] cluster</name>
        <dbReference type="ChEBI" id="CHEBI:49883"/>
        <note>4Fe-4S-S-AdoMet</note>
    </ligand>
</feature>
<comment type="caution">
    <text evidence="6">The sequence shown here is derived from an EMBL/GenBank/DDBJ whole genome shotgun (WGS) entry which is preliminary data.</text>
</comment>
<dbReference type="InterPro" id="IPR013785">
    <property type="entry name" value="Aldolase_TIM"/>
</dbReference>
<dbReference type="InterPro" id="IPR040085">
    <property type="entry name" value="MJ0674-like"/>
</dbReference>
<gene>
    <name evidence="6" type="ORF">IAB67_10035</name>
</gene>
<protein>
    <submittedName>
        <fullName evidence="6">4Fe-4S cluster-binding domain-containing protein</fullName>
    </submittedName>
</protein>
<reference evidence="6" key="1">
    <citation type="submission" date="2020-10" db="EMBL/GenBank/DDBJ databases">
        <authorList>
            <person name="Gilroy R."/>
        </authorList>
    </citation>
    <scope>NUCLEOTIDE SEQUENCE</scope>
    <source>
        <strain evidence="6">CHK191-8634</strain>
    </source>
</reference>
<dbReference type="GO" id="GO:0046872">
    <property type="term" value="F:metal ion binding"/>
    <property type="evidence" value="ECO:0007669"/>
    <property type="project" value="UniProtKB-KW"/>
</dbReference>
<sequence>MKNWKETVKHCTLCPRQCGADRTARTGFCGVGAQVRVARAALHQWEEPCISGQRGTGAVFFSGCTLRCCFCQNAALSAKAFGRDITLERLGSIFLELQQQGAQSLSLISPTPFAPHIAQALADVRGRLHIPVVWNTGGYEKAETLAMFEGLVDVYLPDLKYKSAELSARYSSAPDYFERAGEALREMVRQTGKPQFSPEGILLKGTLVRHLVLPGAWRDGEAVMQWLAQTFPQGQILVSVMSQYTPSFVQGDFPELKRRVTTYEYRKVLEQVQELGLEGYCQDRSSASADYTPDFDLTGVEPSV</sequence>
<dbReference type="PANTHER" id="PTHR43075:SF1">
    <property type="entry name" value="FORMATE LYASE ACTIVATING ENZYME, PUTATIVE (AFU_ORTHOLOGUE AFUA_2G15630)-RELATED"/>
    <property type="match status" value="1"/>
</dbReference>
<dbReference type="InterPro" id="IPR007197">
    <property type="entry name" value="rSAM"/>
</dbReference>
<name>A0A9D1LMJ3_9CLOT</name>
<dbReference type="Gene3D" id="3.20.20.70">
    <property type="entry name" value="Aldolase class I"/>
    <property type="match status" value="1"/>
</dbReference>
<dbReference type="PIRSF" id="PIRSF004869">
    <property type="entry name" value="PflX_prd"/>
    <property type="match status" value="1"/>
</dbReference>
<comment type="cofactor">
    <cofactor evidence="5">
        <name>[4Fe-4S] cluster</name>
        <dbReference type="ChEBI" id="CHEBI:49883"/>
    </cofactor>
    <text evidence="5">Binds 1 [4Fe-4S] cluster. The cluster is coordinated with 3 cysteines and an exchangeable S-adenosyl-L-methionine.</text>
</comment>
<evidence type="ECO:0000313" key="7">
    <source>
        <dbReference type="Proteomes" id="UP000824073"/>
    </source>
</evidence>
<dbReference type="SUPFAM" id="SSF102114">
    <property type="entry name" value="Radical SAM enzymes"/>
    <property type="match status" value="1"/>
</dbReference>
<keyword evidence="1 5" id="KW-0949">S-adenosyl-L-methionine</keyword>
<accession>A0A9D1LMJ3</accession>
<evidence type="ECO:0000256" key="3">
    <source>
        <dbReference type="ARBA" id="ARBA00023004"/>
    </source>
</evidence>
<dbReference type="SFLD" id="SFLDG01099">
    <property type="entry name" value="Uncharacterised_Radical_SAM_Su"/>
    <property type="match status" value="1"/>
</dbReference>
<dbReference type="InterPro" id="IPR058240">
    <property type="entry name" value="rSAM_sf"/>
</dbReference>
<evidence type="ECO:0000256" key="2">
    <source>
        <dbReference type="ARBA" id="ARBA00022723"/>
    </source>
</evidence>
<evidence type="ECO:0000256" key="5">
    <source>
        <dbReference type="PIRSR" id="PIRSR004869-50"/>
    </source>
</evidence>
<feature type="binding site" evidence="5">
    <location>
        <position position="64"/>
    </location>
    <ligand>
        <name>[4Fe-4S] cluster</name>
        <dbReference type="ChEBI" id="CHEBI:49883"/>
        <note>4Fe-4S-S-AdoMet</note>
    </ligand>
</feature>
<reference evidence="6" key="2">
    <citation type="journal article" date="2021" name="PeerJ">
        <title>Extensive microbial diversity within the chicken gut microbiome revealed by metagenomics and culture.</title>
        <authorList>
            <person name="Gilroy R."/>
            <person name="Ravi A."/>
            <person name="Getino M."/>
            <person name="Pursley I."/>
            <person name="Horton D.L."/>
            <person name="Alikhan N.F."/>
            <person name="Baker D."/>
            <person name="Gharbi K."/>
            <person name="Hall N."/>
            <person name="Watson M."/>
            <person name="Adriaenssens E.M."/>
            <person name="Foster-Nyarko E."/>
            <person name="Jarju S."/>
            <person name="Secka A."/>
            <person name="Antonio M."/>
            <person name="Oren A."/>
            <person name="Chaudhuri R.R."/>
            <person name="La Ragione R."/>
            <person name="Hildebrand F."/>
            <person name="Pallen M.J."/>
        </authorList>
    </citation>
    <scope>NUCLEOTIDE SEQUENCE</scope>
    <source>
        <strain evidence="6">CHK191-8634</strain>
    </source>
</reference>
<feature type="binding site" evidence="5">
    <location>
        <position position="68"/>
    </location>
    <ligand>
        <name>[4Fe-4S] cluster</name>
        <dbReference type="ChEBI" id="CHEBI:49883"/>
        <note>4Fe-4S-S-AdoMet</note>
    </ligand>
</feature>
<dbReference type="GO" id="GO:0003824">
    <property type="term" value="F:catalytic activity"/>
    <property type="evidence" value="ECO:0007669"/>
    <property type="project" value="InterPro"/>
</dbReference>
<dbReference type="InterPro" id="IPR016431">
    <property type="entry name" value="Pyrv-formate_lyase-activ_prd"/>
</dbReference>
<keyword evidence="3 5" id="KW-0408">Iron</keyword>
<keyword evidence="4 5" id="KW-0411">Iron-sulfur</keyword>
<dbReference type="AlphaFoldDB" id="A0A9D1LMJ3"/>
<evidence type="ECO:0000313" key="6">
    <source>
        <dbReference type="EMBL" id="HIU44624.1"/>
    </source>
</evidence>